<evidence type="ECO:0000313" key="2">
    <source>
        <dbReference type="EMBL" id="MBC9813303.1"/>
    </source>
</evidence>
<keyword evidence="1" id="KW-0472">Membrane</keyword>
<accession>A0A8J6PF07</accession>
<keyword evidence="1" id="KW-1133">Transmembrane helix</keyword>
<dbReference type="RefSeq" id="WP_163492644.1">
    <property type="nucleotide sequence ID" value="NZ_JACVEL010000009.1"/>
</dbReference>
<dbReference type="Pfam" id="PF04304">
    <property type="entry name" value="DUF454"/>
    <property type="match status" value="1"/>
</dbReference>
<dbReference type="GO" id="GO:0005886">
    <property type="term" value="C:plasma membrane"/>
    <property type="evidence" value="ECO:0007669"/>
    <property type="project" value="TreeGrafter"/>
</dbReference>
<feature type="transmembrane region" description="Helical" evidence="1">
    <location>
        <begin position="6"/>
        <end position="38"/>
    </location>
</feature>
<organism evidence="2 3">
    <name type="scientific">Taishania pollutisoli</name>
    <dbReference type="NCBI Taxonomy" id="2766479"/>
    <lineage>
        <taxon>Bacteria</taxon>
        <taxon>Pseudomonadati</taxon>
        <taxon>Bacteroidota</taxon>
        <taxon>Flavobacteriia</taxon>
        <taxon>Flavobacteriales</taxon>
        <taxon>Crocinitomicaceae</taxon>
        <taxon>Taishania</taxon>
    </lineage>
</organism>
<keyword evidence="3" id="KW-1185">Reference proteome</keyword>
<protein>
    <submittedName>
        <fullName evidence="2">YbaN family protein</fullName>
    </submittedName>
</protein>
<reference evidence="2" key="1">
    <citation type="submission" date="2020-09" db="EMBL/GenBank/DDBJ databases">
        <title>Taishania pollutisoli gen. nov., sp. nov., Isolated from Tetrabromobisphenol A-Contaminated Soil.</title>
        <authorList>
            <person name="Chen Q."/>
        </authorList>
    </citation>
    <scope>NUCLEOTIDE SEQUENCE</scope>
    <source>
        <strain evidence="2">CZZ-1</strain>
    </source>
</reference>
<gene>
    <name evidence="2" type="ORF">H9Y05_12565</name>
</gene>
<dbReference type="Proteomes" id="UP000652681">
    <property type="component" value="Unassembled WGS sequence"/>
</dbReference>
<feature type="transmembrane region" description="Helical" evidence="1">
    <location>
        <begin position="97"/>
        <end position="115"/>
    </location>
</feature>
<feature type="transmembrane region" description="Helical" evidence="1">
    <location>
        <begin position="74"/>
        <end position="91"/>
    </location>
</feature>
<keyword evidence="1" id="KW-0812">Transmembrane</keyword>
<name>A0A8J6PF07_9FLAO</name>
<sequence length="124" mass="14560">MKYFWITLGCISLGLGVLGIFLPLLPTTPFFLLTLFCFSKGSEKFHRWFVSTKMYTDYIESYRPDKPVPLRKKIEILVSVLVVVSISFYFVENTYLRIILSLVFIGHLIYFGLFMKTKKETKEH</sequence>
<proteinExistence type="predicted"/>
<dbReference type="EMBL" id="JACVEL010000009">
    <property type="protein sequence ID" value="MBC9813303.1"/>
    <property type="molecule type" value="Genomic_DNA"/>
</dbReference>
<comment type="caution">
    <text evidence="2">The sequence shown here is derived from an EMBL/GenBank/DDBJ whole genome shotgun (WGS) entry which is preliminary data.</text>
</comment>
<evidence type="ECO:0000256" key="1">
    <source>
        <dbReference type="SAM" id="Phobius"/>
    </source>
</evidence>
<dbReference type="AlphaFoldDB" id="A0A8J6PF07"/>
<evidence type="ECO:0000313" key="3">
    <source>
        <dbReference type="Proteomes" id="UP000652681"/>
    </source>
</evidence>
<dbReference type="InterPro" id="IPR007401">
    <property type="entry name" value="DUF454"/>
</dbReference>
<dbReference type="PANTHER" id="PTHR35813">
    <property type="entry name" value="INNER MEMBRANE PROTEIN YBAN"/>
    <property type="match status" value="1"/>
</dbReference>
<dbReference type="PANTHER" id="PTHR35813:SF1">
    <property type="entry name" value="INNER MEMBRANE PROTEIN YBAN"/>
    <property type="match status" value="1"/>
</dbReference>
<dbReference type="PIRSF" id="PIRSF016789">
    <property type="entry name" value="DUF454"/>
    <property type="match status" value="1"/>
</dbReference>